<dbReference type="Proteomes" id="UP001292094">
    <property type="component" value="Unassembled WGS sequence"/>
</dbReference>
<gene>
    <name evidence="1" type="ORF">Pmani_018620</name>
</gene>
<evidence type="ECO:0000313" key="2">
    <source>
        <dbReference type="Proteomes" id="UP001292094"/>
    </source>
</evidence>
<accession>A0AAE1PKN7</accession>
<reference evidence="1" key="1">
    <citation type="submission" date="2023-11" db="EMBL/GenBank/DDBJ databases">
        <title>Genome assemblies of two species of porcelain crab, Petrolisthes cinctipes and Petrolisthes manimaculis (Anomura: Porcellanidae).</title>
        <authorList>
            <person name="Angst P."/>
        </authorList>
    </citation>
    <scope>NUCLEOTIDE SEQUENCE</scope>
    <source>
        <strain evidence="1">PB745_02</strain>
        <tissue evidence="1">Gill</tissue>
    </source>
</reference>
<comment type="caution">
    <text evidence="1">The sequence shown here is derived from an EMBL/GenBank/DDBJ whole genome shotgun (WGS) entry which is preliminary data.</text>
</comment>
<sequence>MGGEGQVICYTPTQITLCDPNTLTPVLNWGTRGREVVGGGRGLAWWDSRIGGGTAGGGQVIRRVGGVNIRGPALAFHPSSAKTVGVVRGLREGVWGLDYAPARPHQGPRIALSSGSCLYLLDVLK</sequence>
<name>A0AAE1PKN7_9EUCA</name>
<protein>
    <submittedName>
        <fullName evidence="1">Uncharacterized protein</fullName>
    </submittedName>
</protein>
<keyword evidence="2" id="KW-1185">Reference proteome</keyword>
<organism evidence="1 2">
    <name type="scientific">Petrolisthes manimaculis</name>
    <dbReference type="NCBI Taxonomy" id="1843537"/>
    <lineage>
        <taxon>Eukaryota</taxon>
        <taxon>Metazoa</taxon>
        <taxon>Ecdysozoa</taxon>
        <taxon>Arthropoda</taxon>
        <taxon>Crustacea</taxon>
        <taxon>Multicrustacea</taxon>
        <taxon>Malacostraca</taxon>
        <taxon>Eumalacostraca</taxon>
        <taxon>Eucarida</taxon>
        <taxon>Decapoda</taxon>
        <taxon>Pleocyemata</taxon>
        <taxon>Anomura</taxon>
        <taxon>Galatheoidea</taxon>
        <taxon>Porcellanidae</taxon>
        <taxon>Petrolisthes</taxon>
    </lineage>
</organism>
<proteinExistence type="predicted"/>
<dbReference type="EMBL" id="JAWZYT010001720">
    <property type="protein sequence ID" value="KAK4309773.1"/>
    <property type="molecule type" value="Genomic_DNA"/>
</dbReference>
<dbReference type="AlphaFoldDB" id="A0AAE1PKN7"/>
<evidence type="ECO:0000313" key="1">
    <source>
        <dbReference type="EMBL" id="KAK4309773.1"/>
    </source>
</evidence>